<dbReference type="Proteomes" id="UP000013085">
    <property type="component" value="Unassembled WGS sequence"/>
</dbReference>
<evidence type="ECO:0000313" key="7">
    <source>
        <dbReference type="EMBL" id="ENZ18303.1"/>
    </source>
</evidence>
<dbReference type="GO" id="GO:0006412">
    <property type="term" value="P:translation"/>
    <property type="evidence" value="ECO:0007669"/>
    <property type="project" value="InterPro"/>
</dbReference>
<gene>
    <name evidence="7" type="ORF">HMPREF1090_01346</name>
</gene>
<dbReference type="InterPro" id="IPR020056">
    <property type="entry name" value="Rbsml_bL25/Gln-tRNA_synth_N"/>
</dbReference>
<feature type="domain" description="Large ribosomal subunit protein bL25 L25" evidence="5">
    <location>
        <begin position="4"/>
        <end position="89"/>
    </location>
</feature>
<dbReference type="SUPFAM" id="SSF50715">
    <property type="entry name" value="Ribosomal protein L25-like"/>
    <property type="match status" value="1"/>
</dbReference>
<evidence type="ECO:0000256" key="3">
    <source>
        <dbReference type="ARBA" id="ARBA00022980"/>
    </source>
</evidence>
<dbReference type="PANTHER" id="PTHR33284">
    <property type="entry name" value="RIBOSOMAL PROTEIN L25/GLN-TRNA SYNTHETASE, ANTI-CODON-BINDING DOMAIN-CONTAINING PROTEIN"/>
    <property type="match status" value="1"/>
</dbReference>
<dbReference type="Gene3D" id="2.170.120.20">
    <property type="entry name" value="Ribosomal protein L25, beta domain"/>
    <property type="match status" value="1"/>
</dbReference>
<protein>
    <submittedName>
        <fullName evidence="7">Ribosomal protein L25, Ctc-form</fullName>
    </submittedName>
</protein>
<evidence type="ECO:0000313" key="8">
    <source>
        <dbReference type="Proteomes" id="UP000013085"/>
    </source>
</evidence>
<evidence type="ECO:0000259" key="6">
    <source>
        <dbReference type="Pfam" id="PF14693"/>
    </source>
</evidence>
<evidence type="ECO:0000256" key="2">
    <source>
        <dbReference type="ARBA" id="ARBA00022884"/>
    </source>
</evidence>
<dbReference type="Gene3D" id="2.40.240.10">
    <property type="entry name" value="Ribosomal Protein L25, Chain P"/>
    <property type="match status" value="1"/>
</dbReference>
<dbReference type="InterPro" id="IPR020057">
    <property type="entry name" value="Ribosomal_bL25_b-dom"/>
</dbReference>
<dbReference type="Pfam" id="PF01386">
    <property type="entry name" value="Ribosomal_L25p"/>
    <property type="match status" value="1"/>
</dbReference>
<proteinExistence type="predicted"/>
<dbReference type="InterPro" id="IPR037121">
    <property type="entry name" value="Ribosomal_bL25_C"/>
</dbReference>
<dbReference type="GO" id="GO:0008097">
    <property type="term" value="F:5S rRNA binding"/>
    <property type="evidence" value="ECO:0007669"/>
    <property type="project" value="InterPro"/>
</dbReference>
<evidence type="ECO:0000256" key="1">
    <source>
        <dbReference type="ARBA" id="ARBA00022730"/>
    </source>
</evidence>
<dbReference type="HOGENOM" id="CLU_075939_2_2_9"/>
<dbReference type="RefSeq" id="WP_002584383.1">
    <property type="nucleotide sequence ID" value="NZ_KB851009.1"/>
</dbReference>
<reference evidence="7 8" key="1">
    <citation type="submission" date="2013-01" db="EMBL/GenBank/DDBJ databases">
        <title>The Genome Sequence of Clostridium clostridioforme 90A8.</title>
        <authorList>
            <consortium name="The Broad Institute Genome Sequencing Platform"/>
            <person name="Earl A."/>
            <person name="Ward D."/>
            <person name="Feldgarden M."/>
            <person name="Gevers D."/>
            <person name="Courvalin P."/>
            <person name="Lambert T."/>
            <person name="Walker B."/>
            <person name="Young S.K."/>
            <person name="Zeng Q."/>
            <person name="Gargeya S."/>
            <person name="Fitzgerald M."/>
            <person name="Haas B."/>
            <person name="Abouelleil A."/>
            <person name="Alvarado L."/>
            <person name="Arachchi H.M."/>
            <person name="Berlin A.M."/>
            <person name="Chapman S.B."/>
            <person name="Dewar J."/>
            <person name="Goldberg J."/>
            <person name="Griggs A."/>
            <person name="Gujja S."/>
            <person name="Hansen M."/>
            <person name="Howarth C."/>
            <person name="Imamovic A."/>
            <person name="Larimer J."/>
            <person name="McCowan C."/>
            <person name="Murphy C."/>
            <person name="Neiman D."/>
            <person name="Pearson M."/>
            <person name="Priest M."/>
            <person name="Roberts A."/>
            <person name="Saif S."/>
            <person name="Shea T."/>
            <person name="Sisk P."/>
            <person name="Sykes S."/>
            <person name="Wortman J."/>
            <person name="Nusbaum C."/>
            <person name="Birren B."/>
        </authorList>
    </citation>
    <scope>NUCLEOTIDE SEQUENCE [LARGE SCALE GENOMIC DNA]</scope>
    <source>
        <strain evidence="7 8">90A8</strain>
    </source>
</reference>
<dbReference type="GeneID" id="57961168"/>
<evidence type="ECO:0000259" key="5">
    <source>
        <dbReference type="Pfam" id="PF01386"/>
    </source>
</evidence>
<dbReference type="NCBIfam" id="TIGR00731">
    <property type="entry name" value="bL25_bact_ctc"/>
    <property type="match status" value="1"/>
</dbReference>
<dbReference type="InterPro" id="IPR001021">
    <property type="entry name" value="Ribosomal_bL25_long"/>
</dbReference>
<dbReference type="GO" id="GO:0022625">
    <property type="term" value="C:cytosolic large ribosomal subunit"/>
    <property type="evidence" value="ECO:0007669"/>
    <property type="project" value="TreeGrafter"/>
</dbReference>
<keyword evidence="4" id="KW-0687">Ribonucleoprotein</keyword>
<dbReference type="PANTHER" id="PTHR33284:SF1">
    <property type="entry name" value="RIBOSOMAL PROTEIN L25_GLN-TRNA SYNTHETASE, ANTI-CODON-BINDING DOMAIN-CONTAINING PROTEIN"/>
    <property type="match status" value="1"/>
</dbReference>
<dbReference type="AlphaFoldDB" id="A0A0E2HEP6"/>
<sequence length="200" mass="21952">MTTLKAEKRSMSIKAKRLRREGFVTGNIFGREIPESIPVKMERTVAERLLKTCNKGSQILLDVDGQVFDVLIKDICFNSMKGLVEEIDFQALVSGEKVHSVAEIILLNHDKVISGVLQQRIQEISYKALPDAIIDKVKVDVGDMKVGDIIRVGDLDIAKNKNIELVTDLDTTVATVIAVHAAAETADEAAPETKQTGNVL</sequence>
<keyword evidence="3 7" id="KW-0689">Ribosomal protein</keyword>
<dbReference type="PATRIC" id="fig|999408.3.peg.1446"/>
<keyword evidence="1" id="KW-0699">rRNA-binding</keyword>
<dbReference type="InterPro" id="IPR020930">
    <property type="entry name" value="Ribosomal_uL5_bac-type"/>
</dbReference>
<dbReference type="EMBL" id="AGYR01000011">
    <property type="protein sequence ID" value="ENZ18303.1"/>
    <property type="molecule type" value="Genomic_DNA"/>
</dbReference>
<feature type="domain" description="Large ribosomal subunit protein bL25 beta" evidence="6">
    <location>
        <begin position="114"/>
        <end position="178"/>
    </location>
</feature>
<dbReference type="InterPro" id="IPR029751">
    <property type="entry name" value="Ribosomal_L25_dom"/>
</dbReference>
<dbReference type="GO" id="GO:0003735">
    <property type="term" value="F:structural constituent of ribosome"/>
    <property type="evidence" value="ECO:0007669"/>
    <property type="project" value="InterPro"/>
</dbReference>
<dbReference type="Pfam" id="PF14693">
    <property type="entry name" value="Ribosomal_TL5_C"/>
    <property type="match status" value="1"/>
</dbReference>
<comment type="caution">
    <text evidence="7">The sequence shown here is derived from an EMBL/GenBank/DDBJ whole genome shotgun (WGS) entry which is preliminary data.</text>
</comment>
<evidence type="ECO:0000256" key="4">
    <source>
        <dbReference type="ARBA" id="ARBA00023274"/>
    </source>
</evidence>
<dbReference type="InterPro" id="IPR011035">
    <property type="entry name" value="Ribosomal_bL25/Gln-tRNA_synth"/>
</dbReference>
<dbReference type="CDD" id="cd00495">
    <property type="entry name" value="Ribosomal_L25_TL5_CTC"/>
    <property type="match status" value="1"/>
</dbReference>
<name>A0A0E2HEP6_9FIRM</name>
<organism evidence="7 8">
    <name type="scientific">[Clostridium] clostridioforme 90A8</name>
    <dbReference type="NCBI Taxonomy" id="999408"/>
    <lineage>
        <taxon>Bacteria</taxon>
        <taxon>Bacillati</taxon>
        <taxon>Bacillota</taxon>
        <taxon>Clostridia</taxon>
        <taxon>Lachnospirales</taxon>
        <taxon>Lachnospiraceae</taxon>
        <taxon>Enterocloster</taxon>
    </lineage>
</organism>
<accession>A0A0E2HEP6</accession>
<keyword evidence="2" id="KW-0694">RNA-binding</keyword>